<keyword evidence="2" id="KW-1185">Reference proteome</keyword>
<dbReference type="Proteomes" id="UP000054279">
    <property type="component" value="Unassembled WGS sequence"/>
</dbReference>
<sequence length="468" mass="54205">MSIEPVSIESVYQRIVGALPDLLPLIINTRICSAPPMDFWVWDRLSEEEDCTRMDLRRVAEWDGDWLRLYTTRLALMAKMRATCPLFRQLIDTFFLVQAWFTHPTQIRAFLRAYPPGHPLLSTVRSLRVDLALASNLPWKDIPYTASSWPRHRTHDIYWHPPPDMRSAHYGVVEVMRLYRMLFNRTQHIVSFDNGIHASLGLFAHPPPPGYLRTLLHAQYGHLKSLRIISPVFNSDLITVIGRLHHLEELVIHFLAERYSGGIPDFPANFSFPKLRKLHVAGQIQAETLIFVRRWTLPMLEVFSSAPTIVEPYLLESLQKFGKNLHRLVIQGKYSLTEALPLVYLCPAFEALEITFTEFPPPILSHPSIRTIVIHCCDLLSPLTVNMERFRAQMDVLVEMHSLWPRLTRVIDTSGPPRPFNYDHAGYLTWWDSPLRLCQLWQVGFTVLSAHGDEMRGELEHELQLLME</sequence>
<gene>
    <name evidence="1" type="ORF">M422DRAFT_267732</name>
</gene>
<dbReference type="HOGENOM" id="CLU_611348_0_0_1"/>
<reference evidence="1 2" key="1">
    <citation type="submission" date="2014-06" db="EMBL/GenBank/DDBJ databases">
        <title>Evolutionary Origins and Diversification of the Mycorrhizal Mutualists.</title>
        <authorList>
            <consortium name="DOE Joint Genome Institute"/>
            <consortium name="Mycorrhizal Genomics Consortium"/>
            <person name="Kohler A."/>
            <person name="Kuo A."/>
            <person name="Nagy L.G."/>
            <person name="Floudas D."/>
            <person name="Copeland A."/>
            <person name="Barry K.W."/>
            <person name="Cichocki N."/>
            <person name="Veneault-Fourrey C."/>
            <person name="LaButti K."/>
            <person name="Lindquist E.A."/>
            <person name="Lipzen A."/>
            <person name="Lundell T."/>
            <person name="Morin E."/>
            <person name="Murat C."/>
            <person name="Riley R."/>
            <person name="Ohm R."/>
            <person name="Sun H."/>
            <person name="Tunlid A."/>
            <person name="Henrissat B."/>
            <person name="Grigoriev I.V."/>
            <person name="Hibbett D.S."/>
            <person name="Martin F."/>
        </authorList>
    </citation>
    <scope>NUCLEOTIDE SEQUENCE [LARGE SCALE GENOMIC DNA]</scope>
    <source>
        <strain evidence="1 2">SS14</strain>
    </source>
</reference>
<accession>A0A0C9UZ44</accession>
<name>A0A0C9UZ44_SPHS4</name>
<protein>
    <recommendedName>
        <fullName evidence="3">F-box domain-containing protein</fullName>
    </recommendedName>
</protein>
<dbReference type="AlphaFoldDB" id="A0A0C9UZ44"/>
<dbReference type="EMBL" id="KN837256">
    <property type="protein sequence ID" value="KIJ30686.1"/>
    <property type="molecule type" value="Genomic_DNA"/>
</dbReference>
<evidence type="ECO:0000313" key="2">
    <source>
        <dbReference type="Proteomes" id="UP000054279"/>
    </source>
</evidence>
<evidence type="ECO:0008006" key="3">
    <source>
        <dbReference type="Google" id="ProtNLM"/>
    </source>
</evidence>
<dbReference type="SUPFAM" id="SSF52047">
    <property type="entry name" value="RNI-like"/>
    <property type="match status" value="1"/>
</dbReference>
<proteinExistence type="predicted"/>
<organism evidence="1 2">
    <name type="scientific">Sphaerobolus stellatus (strain SS14)</name>
    <dbReference type="NCBI Taxonomy" id="990650"/>
    <lineage>
        <taxon>Eukaryota</taxon>
        <taxon>Fungi</taxon>
        <taxon>Dikarya</taxon>
        <taxon>Basidiomycota</taxon>
        <taxon>Agaricomycotina</taxon>
        <taxon>Agaricomycetes</taxon>
        <taxon>Phallomycetidae</taxon>
        <taxon>Geastrales</taxon>
        <taxon>Sphaerobolaceae</taxon>
        <taxon>Sphaerobolus</taxon>
    </lineage>
</organism>
<evidence type="ECO:0000313" key="1">
    <source>
        <dbReference type="EMBL" id="KIJ30686.1"/>
    </source>
</evidence>